<feature type="transmembrane region" description="Helical" evidence="6">
    <location>
        <begin position="43"/>
        <end position="61"/>
    </location>
</feature>
<feature type="transmembrane region" description="Helical" evidence="6">
    <location>
        <begin position="12"/>
        <end position="31"/>
    </location>
</feature>
<dbReference type="InterPro" id="IPR050746">
    <property type="entry name" value="DAACS"/>
</dbReference>
<dbReference type="SUPFAM" id="SSF118215">
    <property type="entry name" value="Proton glutamate symport protein"/>
    <property type="match status" value="1"/>
</dbReference>
<evidence type="ECO:0000256" key="3">
    <source>
        <dbReference type="ARBA" id="ARBA00022692"/>
    </source>
</evidence>
<dbReference type="Gene3D" id="1.10.3860.10">
    <property type="entry name" value="Sodium:dicarboxylate symporter"/>
    <property type="match status" value="1"/>
</dbReference>
<comment type="caution">
    <text evidence="7">The sequence shown here is derived from an EMBL/GenBank/DDBJ whole genome shotgun (WGS) entry which is preliminary data.</text>
</comment>
<dbReference type="InterPro" id="IPR001991">
    <property type="entry name" value="Na-dicarboxylate_symporter"/>
</dbReference>
<proteinExistence type="predicted"/>
<dbReference type="AlphaFoldDB" id="A0A5C7AMH3"/>
<dbReference type="InterPro" id="IPR036458">
    <property type="entry name" value="Na:dicarbo_symporter_sf"/>
</dbReference>
<protein>
    <submittedName>
        <fullName evidence="7">Dicarboxylate/amino acid:cation symporter</fullName>
    </submittedName>
</protein>
<feature type="transmembrane region" description="Helical" evidence="6">
    <location>
        <begin position="162"/>
        <end position="181"/>
    </location>
</feature>
<dbReference type="PANTHER" id="PTHR11958:SF63">
    <property type="entry name" value="AMINO ACID TRANSPORTER"/>
    <property type="match status" value="1"/>
</dbReference>
<comment type="subcellular location">
    <subcellularLocation>
        <location evidence="1">Membrane</location>
        <topology evidence="1">Multi-pass membrane protein</topology>
    </subcellularLocation>
</comment>
<keyword evidence="8" id="KW-1185">Reference proteome</keyword>
<accession>A0A5C7AMH3</accession>
<dbReference type="Pfam" id="PF00375">
    <property type="entry name" value="SDF"/>
    <property type="match status" value="1"/>
</dbReference>
<dbReference type="PRINTS" id="PR00173">
    <property type="entry name" value="EDTRNSPORT"/>
</dbReference>
<evidence type="ECO:0000256" key="5">
    <source>
        <dbReference type="ARBA" id="ARBA00023136"/>
    </source>
</evidence>
<feature type="transmembrane region" description="Helical" evidence="6">
    <location>
        <begin position="202"/>
        <end position="225"/>
    </location>
</feature>
<keyword evidence="4 6" id="KW-1133">Transmembrane helix</keyword>
<feature type="transmembrane region" description="Helical" evidence="6">
    <location>
        <begin position="369"/>
        <end position="395"/>
    </location>
</feature>
<evidence type="ECO:0000256" key="1">
    <source>
        <dbReference type="ARBA" id="ARBA00004141"/>
    </source>
</evidence>
<keyword evidence="3 6" id="KW-0812">Transmembrane</keyword>
<reference evidence="8" key="1">
    <citation type="submission" date="2019-08" db="EMBL/GenBank/DDBJ databases">
        <title>Seonamhaeicola sediminis sp. nov., isolated from marine sediment.</title>
        <authorList>
            <person name="Cao W.R."/>
        </authorList>
    </citation>
    <scope>NUCLEOTIDE SEQUENCE [LARGE SCALE GENOMIC DNA]</scope>
    <source>
        <strain evidence="8">Gy8</strain>
    </source>
</reference>
<feature type="transmembrane region" description="Helical" evidence="6">
    <location>
        <begin position="237"/>
        <end position="260"/>
    </location>
</feature>
<dbReference type="OrthoDB" id="9768885at2"/>
<dbReference type="GO" id="GO:0015293">
    <property type="term" value="F:symporter activity"/>
    <property type="evidence" value="ECO:0007669"/>
    <property type="project" value="InterPro"/>
</dbReference>
<gene>
    <name evidence="7" type="ORF">FUA26_10710</name>
</gene>
<keyword evidence="2" id="KW-0813">Transport</keyword>
<dbReference type="PANTHER" id="PTHR11958">
    <property type="entry name" value="SODIUM/DICARBOXYLATE SYMPORTER-RELATED"/>
    <property type="match status" value="1"/>
</dbReference>
<dbReference type="Proteomes" id="UP000321790">
    <property type="component" value="Unassembled WGS sequence"/>
</dbReference>
<evidence type="ECO:0000256" key="4">
    <source>
        <dbReference type="ARBA" id="ARBA00022989"/>
    </source>
</evidence>
<dbReference type="RefSeq" id="WP_147135625.1">
    <property type="nucleotide sequence ID" value="NZ_VOSC01000025.1"/>
</dbReference>
<evidence type="ECO:0000313" key="8">
    <source>
        <dbReference type="Proteomes" id="UP000321790"/>
    </source>
</evidence>
<evidence type="ECO:0000256" key="2">
    <source>
        <dbReference type="ARBA" id="ARBA00022448"/>
    </source>
</evidence>
<evidence type="ECO:0000313" key="7">
    <source>
        <dbReference type="EMBL" id="TXE09946.1"/>
    </source>
</evidence>
<feature type="transmembrane region" description="Helical" evidence="6">
    <location>
        <begin position="81"/>
        <end position="102"/>
    </location>
</feature>
<evidence type="ECO:0000256" key="6">
    <source>
        <dbReference type="SAM" id="Phobius"/>
    </source>
</evidence>
<dbReference type="EMBL" id="VOSC01000025">
    <property type="protein sequence ID" value="TXE09946.1"/>
    <property type="molecule type" value="Genomic_DNA"/>
</dbReference>
<sequence length="440" mass="47377">MKKLALHWKILIGMVLGVVFGFTMASFNYQQFVLDWVEPVGKIFVKLLKLIAVPLILASLIKGVSDLKDISKFKNMGVRTIFVYILTTIIAITIGLGLVNVLKPGEGITPETVTMLKEKYATSGKAQTILSNAQKQAEAGPLDFVVDMVPDNAVTAMSDNKLMLQVIVFAILLGICVLLVPEEKAKPLKDFFDSLNEVILKLVDLIMLSAPYAVFALLATVVVSADDPDILIALLKYAGVVVLGLILMICFYLFLIAVYAKKSPLWFLSQISPAQLLAFSTSSSAAALPVTMERVEEHVGVDKEVSSFVLPVGATINMDGTSLYQGVAAVFIMQVLWPEGLVFSNQLMIILTALLASIGSAAVPGAGMVMLVIVLEAIGFPSDILPIALALIFAVDRPLDMCRTTVNVTGDATVSTIVAKSLGKLGAPKVKNWDDNYPKK</sequence>
<feature type="transmembrane region" description="Helical" evidence="6">
    <location>
        <begin position="341"/>
        <end position="363"/>
    </location>
</feature>
<organism evidence="7 8">
    <name type="scientific">Seonamhaeicola algicola</name>
    <dbReference type="NCBI Taxonomy" id="1719036"/>
    <lineage>
        <taxon>Bacteria</taxon>
        <taxon>Pseudomonadati</taxon>
        <taxon>Bacteroidota</taxon>
        <taxon>Flavobacteriia</taxon>
        <taxon>Flavobacteriales</taxon>
        <taxon>Flavobacteriaceae</taxon>
    </lineage>
</organism>
<name>A0A5C7AMH3_9FLAO</name>
<keyword evidence="5 6" id="KW-0472">Membrane</keyword>
<dbReference type="GO" id="GO:0016020">
    <property type="term" value="C:membrane"/>
    <property type="evidence" value="ECO:0007669"/>
    <property type="project" value="UniProtKB-SubCell"/>
</dbReference>